<keyword evidence="1" id="KW-1133">Transmembrane helix</keyword>
<accession>A0A3S3Q7P5</accession>
<protein>
    <submittedName>
        <fullName evidence="2">Uncharacterized protein</fullName>
    </submittedName>
</protein>
<gene>
    <name evidence="2" type="ORF">EPI11_17225</name>
</gene>
<dbReference type="OrthoDB" id="1448012at2"/>
<reference evidence="2 3" key="1">
    <citation type="submission" date="2019-01" db="EMBL/GenBank/DDBJ databases">
        <title>Flavobacterium sp. nov.,isolated from freshwater.</title>
        <authorList>
            <person name="Zhang R."/>
            <person name="Du Z.-J."/>
        </authorList>
    </citation>
    <scope>NUCLEOTIDE SEQUENCE [LARGE SCALE GENOMIC DNA]</scope>
    <source>
        <strain evidence="2 3">1E403</strain>
    </source>
</reference>
<keyword evidence="1" id="KW-0812">Transmembrane</keyword>
<comment type="caution">
    <text evidence="2">The sequence shown here is derived from an EMBL/GenBank/DDBJ whole genome shotgun (WGS) entry which is preliminary data.</text>
</comment>
<dbReference type="Proteomes" id="UP000287527">
    <property type="component" value="Unassembled WGS sequence"/>
</dbReference>
<keyword evidence="3" id="KW-1185">Reference proteome</keyword>
<dbReference type="EMBL" id="SBII01000015">
    <property type="protein sequence ID" value="RWW91968.1"/>
    <property type="molecule type" value="Genomic_DNA"/>
</dbReference>
<organism evidence="2 3">
    <name type="scientific">Flavobacterium cerinum</name>
    <dbReference type="NCBI Taxonomy" id="2502784"/>
    <lineage>
        <taxon>Bacteria</taxon>
        <taxon>Pseudomonadati</taxon>
        <taxon>Bacteroidota</taxon>
        <taxon>Flavobacteriia</taxon>
        <taxon>Flavobacteriales</taxon>
        <taxon>Flavobacteriaceae</taxon>
        <taxon>Flavobacterium</taxon>
    </lineage>
</organism>
<feature type="transmembrane region" description="Helical" evidence="1">
    <location>
        <begin position="85"/>
        <end position="102"/>
    </location>
</feature>
<keyword evidence="1" id="KW-0472">Membrane</keyword>
<name>A0A3S3Q7P5_9FLAO</name>
<proteinExistence type="predicted"/>
<dbReference type="AlphaFoldDB" id="A0A3S3Q7P5"/>
<evidence type="ECO:0000313" key="3">
    <source>
        <dbReference type="Proteomes" id="UP000287527"/>
    </source>
</evidence>
<sequence>MENREHPLPVRLQQILEFPKWIFGISFTIGTILFAVFMINGSKVIIIGFLYVLIAIFINTIAAGVLAVCAYVYKDYQNEIVNKTVILFINIPVAILYCYLVFSRI</sequence>
<evidence type="ECO:0000313" key="2">
    <source>
        <dbReference type="EMBL" id="RWW91968.1"/>
    </source>
</evidence>
<feature type="transmembrane region" description="Helical" evidence="1">
    <location>
        <begin position="21"/>
        <end position="39"/>
    </location>
</feature>
<feature type="transmembrane region" description="Helical" evidence="1">
    <location>
        <begin position="45"/>
        <end position="73"/>
    </location>
</feature>
<evidence type="ECO:0000256" key="1">
    <source>
        <dbReference type="SAM" id="Phobius"/>
    </source>
</evidence>
<dbReference type="RefSeq" id="WP_128391235.1">
    <property type="nucleotide sequence ID" value="NZ_SBII01000015.1"/>
</dbReference>